<dbReference type="Proteomes" id="UP001145072">
    <property type="component" value="Unassembled WGS sequence"/>
</dbReference>
<keyword evidence="4" id="KW-1185">Reference proteome</keyword>
<dbReference type="AlphaFoldDB" id="A0A9X4AH47"/>
<gene>
    <name evidence="3" type="ORF">NC661_04410</name>
</gene>
<dbReference type="PANTHER" id="PTHR22674">
    <property type="entry name" value="NTPASE, KAP FAMILY P-LOOP DOMAIN-CONTAINING 1"/>
    <property type="match status" value="1"/>
</dbReference>
<sequence>MVFGHKKVKEDMINNLYLEDSPTIEDRFGYNDIALSLQEALEQSNFPTHISLMGEWGSGKSTVVELLKEKLKSSEEYALESISVWKFSDNSTSLQRKIIREIQSTLKIEDNNGLDFQTENHESSTATGLPAYYYSLRLNKKSLTITSISSLAVVLALFTLFANTYISNWILSLFASLGVGSVLVISYLVTLFNSKIQVQLRHTSKYLPLDYGDQFEERFKRAVSQFLERERKKKLILVFDDMDRLPPNQLYSTLNTIKTFLHSKQCAFIVPCDEKVLRLELKEAFNQQSNNSDVSEFLNKTFDITIKLPQVEHTNMKIFAENLLRESEIKWFLEPLIQENYRNILGILLHPEIDTPRKVKKILNSFGSDWYIANERDKGNSSNVLTKYPDMLAIYTVFKTSYLEVFEIIQENLAIFKDSEDVDDLISLIESLMLYKEKNSKYEKEELENTSSTVIKDDIARKVPRLFIKRVYDRLKKHNDPRPYLYFSNQKLNAITTIKELTQLKDLVLNADVKGYREKFNLLKDEQKTSFLDFIIPEFYSDDEIINGIKCIFSYPESLAYVDIMRAEWEDLLSHHITTSINEIGLSNTIDVLEYLQGNDLTWSKLGECIKDEEKVLDLMNTWVEKPFIYTKLPFNISGLIQEHWSMLNNELGEYYVSSLLLDLPSDHTMTTSISWDRYLLEDVKSIVIRNKGIDKRNKEREENSENDEELEKKLPLQLPYKLIDWIEALETKTDTIISGEWLYKFLNAYRIYGNMDTLSGIGEYWGNKVKRTNDINEVKIFTDSLARKGNIQLLFNQDTWIILKEKIKKGYTTDEIERNITAFAERMLDKDEEVLKEFLLEMKDSNVLTSWALENYSFSESSIDIALETLFVENSSSINLEGFFERADEYVKSKEIEAIMALNRIIASSKIFYKFGETEGYFSNWSDLNSNDVLNYKHDDLQIFLEFVNLVSEDKYKYVNNNVSIMEYLLSYSNYWTSNNNTPPGLYRKNWTHHLSHLYSSIVKNSYFVEWEEVIETLQSVKLKSNPNHNVSIVSHVNNTEIETSIPIIAESTSLSSRIVNEFLINRINILNRNHLKVLVNRWKYLKQAEKEFLYDKIREEDMEKDFGGEFITSQIKNPQLDYLEDLKQEPFNDNEKEKVMETIIRNSKAEDLNNWLVHRFDNISETFEYWENRAAVFMITEKRVTPKIDVETIRDALSYGDVRTRIALMLIPLIFSNSKLETKKLKPYLRQKILNIENENDAMKDLAKESRLYFNWQNRERVKIR</sequence>
<protein>
    <submittedName>
        <fullName evidence="3">KAP family NTPase</fullName>
    </submittedName>
</protein>
<dbReference type="InterPro" id="IPR027417">
    <property type="entry name" value="P-loop_NTPase"/>
</dbReference>
<accession>A0A9X4AH47</accession>
<dbReference type="Gene3D" id="3.40.50.300">
    <property type="entry name" value="P-loop containing nucleotide triphosphate hydrolases"/>
    <property type="match status" value="1"/>
</dbReference>
<reference evidence="3" key="1">
    <citation type="submission" date="2022-06" db="EMBL/GenBank/DDBJ databases">
        <title>Aquibacillus sp. a new bacterium isolated from soil saline samples.</title>
        <authorList>
            <person name="Galisteo C."/>
            <person name="De La Haba R."/>
            <person name="Sanchez-Porro C."/>
            <person name="Ventosa A."/>
        </authorList>
    </citation>
    <scope>NUCLEOTIDE SEQUENCE</scope>
    <source>
        <strain evidence="3">JCM 12387</strain>
    </source>
</reference>
<keyword evidence="1" id="KW-0472">Membrane</keyword>
<dbReference type="EMBL" id="JAMQJZ010000002">
    <property type="protein sequence ID" value="MDC3419606.1"/>
    <property type="molecule type" value="Genomic_DNA"/>
</dbReference>
<feature type="transmembrane region" description="Helical" evidence="1">
    <location>
        <begin position="143"/>
        <end position="163"/>
    </location>
</feature>
<feature type="domain" description="KAP NTPase" evidence="2">
    <location>
        <begin position="30"/>
        <end position="367"/>
    </location>
</feature>
<keyword evidence="1" id="KW-0812">Transmembrane</keyword>
<organism evidence="3 4">
    <name type="scientific">Aquibacillus koreensis</name>
    <dbReference type="NCBI Taxonomy" id="279446"/>
    <lineage>
        <taxon>Bacteria</taxon>
        <taxon>Bacillati</taxon>
        <taxon>Bacillota</taxon>
        <taxon>Bacilli</taxon>
        <taxon>Bacillales</taxon>
        <taxon>Bacillaceae</taxon>
        <taxon>Aquibacillus</taxon>
    </lineage>
</organism>
<keyword evidence="1" id="KW-1133">Transmembrane helix</keyword>
<dbReference type="Pfam" id="PF07693">
    <property type="entry name" value="KAP_NTPase"/>
    <property type="match status" value="1"/>
</dbReference>
<dbReference type="SUPFAM" id="SSF52540">
    <property type="entry name" value="P-loop containing nucleoside triphosphate hydrolases"/>
    <property type="match status" value="1"/>
</dbReference>
<dbReference type="InterPro" id="IPR052754">
    <property type="entry name" value="NTPase_KAP_P-loop"/>
</dbReference>
<feature type="transmembrane region" description="Helical" evidence="1">
    <location>
        <begin position="169"/>
        <end position="192"/>
    </location>
</feature>
<evidence type="ECO:0000313" key="4">
    <source>
        <dbReference type="Proteomes" id="UP001145072"/>
    </source>
</evidence>
<name>A0A9X4AH47_9BACI</name>
<dbReference type="RefSeq" id="WP_259866756.1">
    <property type="nucleotide sequence ID" value="NZ_JAMQJZ010000002.1"/>
</dbReference>
<evidence type="ECO:0000259" key="2">
    <source>
        <dbReference type="Pfam" id="PF07693"/>
    </source>
</evidence>
<proteinExistence type="predicted"/>
<dbReference type="InterPro" id="IPR011646">
    <property type="entry name" value="KAP_P-loop"/>
</dbReference>
<evidence type="ECO:0000256" key="1">
    <source>
        <dbReference type="SAM" id="Phobius"/>
    </source>
</evidence>
<comment type="caution">
    <text evidence="3">The sequence shown here is derived from an EMBL/GenBank/DDBJ whole genome shotgun (WGS) entry which is preliminary data.</text>
</comment>
<dbReference type="PANTHER" id="PTHR22674:SF6">
    <property type="entry name" value="NTPASE KAP FAMILY P-LOOP DOMAIN-CONTAINING PROTEIN 1"/>
    <property type="match status" value="1"/>
</dbReference>
<evidence type="ECO:0000313" key="3">
    <source>
        <dbReference type="EMBL" id="MDC3419606.1"/>
    </source>
</evidence>